<keyword evidence="2" id="KW-1185">Reference proteome</keyword>
<evidence type="ECO:0008006" key="3">
    <source>
        <dbReference type="Google" id="ProtNLM"/>
    </source>
</evidence>
<comment type="caution">
    <text evidence="1">The sequence shown here is derived from an EMBL/GenBank/DDBJ whole genome shotgun (WGS) entry which is preliminary data.</text>
</comment>
<sequence>MFDSKDPDLNRKLLDQTKHLKKERSLINKNIEPWLKKIDASSYSIIEKKQKKKEIEELGHFLYYYDKEIFIEEVFTESPDFIVKSNGKLIGIELKDFITDKFEKEKEGLIKLIFKSVINYLEKNLNQYKGNYRVEFIEKKFSLKRNDRKLIVQEIISIIKGCSKTPGVVKSINKFPYDGIAMHKGETTIVGNISKELVQNKINSKEKLIPLYREKNLNQVWLVLIIGGVEKSSDYCLFDTAITTQEFESAFDRIFIYEFFDRKITELKIT</sequence>
<protein>
    <recommendedName>
        <fullName evidence="3">DUF4263 domain-containing protein</fullName>
    </recommendedName>
</protein>
<reference evidence="1" key="1">
    <citation type="submission" date="2022-01" db="EMBL/GenBank/DDBJ databases">
        <title>Gillisia lutea sp. nov., isolated from marine plastic residues from the Malvarosa beach (Valencia, Spain).</title>
        <authorList>
            <person name="Vidal-Verdu A."/>
            <person name="Molina-Menor E."/>
            <person name="Satari L."/>
            <person name="Pascual J."/>
            <person name="Pereto J."/>
            <person name="Porcar M."/>
        </authorList>
    </citation>
    <scope>NUCLEOTIDE SEQUENCE</scope>
    <source>
        <strain evidence="1">M10.2A</strain>
    </source>
</reference>
<evidence type="ECO:0000313" key="2">
    <source>
        <dbReference type="Proteomes" id="UP001179363"/>
    </source>
</evidence>
<name>A0ABS9EJ05_9FLAO</name>
<accession>A0ABS9EJ05</accession>
<organism evidence="1 2">
    <name type="scientific">Gillisia lutea</name>
    <dbReference type="NCBI Taxonomy" id="2909668"/>
    <lineage>
        <taxon>Bacteria</taxon>
        <taxon>Pseudomonadati</taxon>
        <taxon>Bacteroidota</taxon>
        <taxon>Flavobacteriia</taxon>
        <taxon>Flavobacteriales</taxon>
        <taxon>Flavobacteriaceae</taxon>
        <taxon>Gillisia</taxon>
    </lineage>
</organism>
<proteinExistence type="predicted"/>
<dbReference type="Proteomes" id="UP001179363">
    <property type="component" value="Unassembled WGS sequence"/>
</dbReference>
<evidence type="ECO:0000313" key="1">
    <source>
        <dbReference type="EMBL" id="MCF4102831.1"/>
    </source>
</evidence>
<dbReference type="RefSeq" id="WP_236134975.1">
    <property type="nucleotide sequence ID" value="NZ_JAKGTH010000013.1"/>
</dbReference>
<gene>
    <name evidence="1" type="ORF">L1I30_14225</name>
</gene>
<dbReference type="EMBL" id="JAKGTH010000013">
    <property type="protein sequence ID" value="MCF4102831.1"/>
    <property type="molecule type" value="Genomic_DNA"/>
</dbReference>